<accession>A0AAD3H4K9</accession>
<feature type="region of interest" description="Disordered" evidence="1">
    <location>
        <begin position="137"/>
        <end position="185"/>
    </location>
</feature>
<feature type="compositionally biased region" description="Polar residues" evidence="1">
    <location>
        <begin position="1"/>
        <end position="21"/>
    </location>
</feature>
<dbReference type="Proteomes" id="UP001054902">
    <property type="component" value="Unassembled WGS sequence"/>
</dbReference>
<dbReference type="SUPFAM" id="SSF56731">
    <property type="entry name" value="DNA primase core"/>
    <property type="match status" value="1"/>
</dbReference>
<feature type="domain" description="SF4 helicase" evidence="2">
    <location>
        <begin position="500"/>
        <end position="757"/>
    </location>
</feature>
<dbReference type="SUPFAM" id="SSF52540">
    <property type="entry name" value="P-loop containing nucleoside triphosphate hydrolases"/>
    <property type="match status" value="1"/>
</dbReference>
<dbReference type="GO" id="GO:0043139">
    <property type="term" value="F:5'-3' DNA helicase activity"/>
    <property type="evidence" value="ECO:0007669"/>
    <property type="project" value="InterPro"/>
</dbReference>
<feature type="compositionally biased region" description="Basic and acidic residues" evidence="1">
    <location>
        <begin position="305"/>
        <end position="314"/>
    </location>
</feature>
<dbReference type="GO" id="GO:0006260">
    <property type="term" value="P:DNA replication"/>
    <property type="evidence" value="ECO:0007669"/>
    <property type="project" value="InterPro"/>
</dbReference>
<evidence type="ECO:0000313" key="3">
    <source>
        <dbReference type="EMBL" id="GFH49729.1"/>
    </source>
</evidence>
<dbReference type="PROSITE" id="PS51199">
    <property type="entry name" value="SF4_HELICASE"/>
    <property type="match status" value="1"/>
</dbReference>
<dbReference type="Pfam" id="PF13481">
    <property type="entry name" value="AAA_25"/>
    <property type="match status" value="1"/>
</dbReference>
<keyword evidence="4" id="KW-1185">Reference proteome</keyword>
<dbReference type="Gene3D" id="3.40.1360.10">
    <property type="match status" value="1"/>
</dbReference>
<dbReference type="CDD" id="cd01029">
    <property type="entry name" value="TOPRIM_primases"/>
    <property type="match status" value="1"/>
</dbReference>
<feature type="compositionally biased region" description="Pro residues" evidence="1">
    <location>
        <begin position="795"/>
        <end position="809"/>
    </location>
</feature>
<organism evidence="3 4">
    <name type="scientific">Chaetoceros tenuissimus</name>
    <dbReference type="NCBI Taxonomy" id="426638"/>
    <lineage>
        <taxon>Eukaryota</taxon>
        <taxon>Sar</taxon>
        <taxon>Stramenopiles</taxon>
        <taxon>Ochrophyta</taxon>
        <taxon>Bacillariophyta</taxon>
        <taxon>Coscinodiscophyceae</taxon>
        <taxon>Chaetocerotophycidae</taxon>
        <taxon>Chaetocerotales</taxon>
        <taxon>Chaetocerotaceae</taxon>
        <taxon>Chaetoceros</taxon>
    </lineage>
</organism>
<comment type="caution">
    <text evidence="3">The sequence shown here is derived from an EMBL/GenBank/DDBJ whole genome shotgun (WGS) entry which is preliminary data.</text>
</comment>
<feature type="region of interest" description="Disordered" evidence="1">
    <location>
        <begin position="749"/>
        <end position="831"/>
    </location>
</feature>
<dbReference type="InterPro" id="IPR027032">
    <property type="entry name" value="Twinkle-like"/>
</dbReference>
<gene>
    <name evidence="3" type="ORF">CTEN210_06205</name>
</gene>
<name>A0AAD3H4K9_9STRA</name>
<dbReference type="AlphaFoldDB" id="A0AAD3H4K9"/>
<dbReference type="InterPro" id="IPR027417">
    <property type="entry name" value="P-loop_NTPase"/>
</dbReference>
<dbReference type="Gene3D" id="3.40.50.300">
    <property type="entry name" value="P-loop containing nucleotide triphosphate hydrolases"/>
    <property type="match status" value="1"/>
</dbReference>
<evidence type="ECO:0000313" key="4">
    <source>
        <dbReference type="Proteomes" id="UP001054902"/>
    </source>
</evidence>
<dbReference type="InterPro" id="IPR034154">
    <property type="entry name" value="TOPRIM_DnaG/twinkle"/>
</dbReference>
<dbReference type="PANTHER" id="PTHR12873:SF0">
    <property type="entry name" value="TWINKLE MTDNA HELICASE"/>
    <property type="match status" value="1"/>
</dbReference>
<feature type="region of interest" description="Disordered" evidence="1">
    <location>
        <begin position="283"/>
        <end position="315"/>
    </location>
</feature>
<dbReference type="GO" id="GO:0005524">
    <property type="term" value="F:ATP binding"/>
    <property type="evidence" value="ECO:0007669"/>
    <property type="project" value="InterPro"/>
</dbReference>
<reference evidence="3 4" key="1">
    <citation type="journal article" date="2021" name="Sci. Rep.">
        <title>The genome of the diatom Chaetoceros tenuissimus carries an ancient integrated fragment of an extant virus.</title>
        <authorList>
            <person name="Hongo Y."/>
            <person name="Kimura K."/>
            <person name="Takaki Y."/>
            <person name="Yoshida Y."/>
            <person name="Baba S."/>
            <person name="Kobayashi G."/>
            <person name="Nagasaki K."/>
            <person name="Hano T."/>
            <person name="Tomaru Y."/>
        </authorList>
    </citation>
    <scope>NUCLEOTIDE SEQUENCE [LARGE SCALE GENOMIC DNA]</scope>
    <source>
        <strain evidence="3 4">NIES-3715</strain>
    </source>
</reference>
<dbReference type="PANTHER" id="PTHR12873">
    <property type="entry name" value="T7-LIKE MITOCHONDRIAL DNA HELICASE"/>
    <property type="match status" value="1"/>
</dbReference>
<feature type="region of interest" description="Disordered" evidence="1">
    <location>
        <begin position="1"/>
        <end position="26"/>
    </location>
</feature>
<sequence>MNSRRWSSTQSLVPTMSANNTDRSDGPILVQKRNKVFVSKYNQSLNITSEQITDYCSNHGISQNELRVSNTHVQIRECPFCTKPTMGKADNMFKMYVQIGGGAYFCHRCGAKGSWYDFKMNLGGGYDVTDAMGRSTAPPLKMNPKHGYATRNNNHSQNSYSPQQNQGGNSGYGGAQANNQPLPMPSSRLQAAYITNLLDAEKAEESTAFKYLTEKRGLTKQTLRKYGVGLGSYNFRNNDVRHHEKFIKADCITFPWIMRAQDIHEQETLRGCEYNWKESAQASVKKSDEDGNDASDAQPNEDLSEEAKASKLVEQEQGPFVTRRIKARALESKSWQRLDPPGGGWGLFGWHTVPHDATSIVLTEGEYDAMAVHQATGRAAVSLPNGCRSLPVEVLPMLERFEKIYLWMDNDAPGREGAEQFAKKIGVNRCFLVQPSGETMTAVDPNGGISHITAPKDANEALLKGVDLEEMIRNADVLPHERILTFSELRSQVLHEMLNPEKYSGVKVPSLPGFTNILKGFRRGEMTVLTGPTGSGKTTFLGQLSLDFAENDVNTMWGSFEIKNTRLMHKLLQQFARGPLPEEPQQKAQALEVLADRFENLPLYFMKFHGGSDIDDVLDAMEYAAYVHDVEHIILDNMQFMITRNSSKYNSSFDKFDIQDIAIEKFRKFATSKNVHVTLVVHPRKEEEGMKLGMSSVYGSAKATQEADNVLILQKDPTNENKKFVEVKKNRYDGTLGICPLHFQFDSKRYSESPDAHSPPPKKAPVKQATPPGIVPRNAPLKSARSFVSSSSAEPVPPPPPMDRSPPPRSRIRPKASTFTSILDQTEEEKK</sequence>
<dbReference type="InterPro" id="IPR007694">
    <property type="entry name" value="DNA_helicase_DnaB-like_C"/>
</dbReference>
<evidence type="ECO:0000259" key="2">
    <source>
        <dbReference type="PROSITE" id="PS51199"/>
    </source>
</evidence>
<protein>
    <recommendedName>
        <fullName evidence="2">SF4 helicase domain-containing protein</fullName>
    </recommendedName>
</protein>
<dbReference type="GO" id="GO:0003697">
    <property type="term" value="F:single-stranded DNA binding"/>
    <property type="evidence" value="ECO:0007669"/>
    <property type="project" value="InterPro"/>
</dbReference>
<dbReference type="EMBL" id="BLLK01000038">
    <property type="protein sequence ID" value="GFH49729.1"/>
    <property type="molecule type" value="Genomic_DNA"/>
</dbReference>
<feature type="compositionally biased region" description="Low complexity" evidence="1">
    <location>
        <begin position="152"/>
        <end position="167"/>
    </location>
</feature>
<dbReference type="CDD" id="cd01122">
    <property type="entry name" value="Twinkle_C"/>
    <property type="match status" value="1"/>
</dbReference>
<proteinExistence type="predicted"/>
<feature type="compositionally biased region" description="Low complexity" evidence="1">
    <location>
        <begin position="783"/>
        <end position="794"/>
    </location>
</feature>
<evidence type="ECO:0000256" key="1">
    <source>
        <dbReference type="SAM" id="MobiDB-lite"/>
    </source>
</evidence>
<dbReference type="Pfam" id="PF13155">
    <property type="entry name" value="Toprim_2"/>
    <property type="match status" value="1"/>
</dbReference>